<organism evidence="1 2">
    <name type="scientific">Lactuca saligna</name>
    <name type="common">Willowleaf lettuce</name>
    <dbReference type="NCBI Taxonomy" id="75948"/>
    <lineage>
        <taxon>Eukaryota</taxon>
        <taxon>Viridiplantae</taxon>
        <taxon>Streptophyta</taxon>
        <taxon>Embryophyta</taxon>
        <taxon>Tracheophyta</taxon>
        <taxon>Spermatophyta</taxon>
        <taxon>Magnoliopsida</taxon>
        <taxon>eudicotyledons</taxon>
        <taxon>Gunneridae</taxon>
        <taxon>Pentapetalae</taxon>
        <taxon>asterids</taxon>
        <taxon>campanulids</taxon>
        <taxon>Asterales</taxon>
        <taxon>Asteraceae</taxon>
        <taxon>Cichorioideae</taxon>
        <taxon>Cichorieae</taxon>
        <taxon>Lactucinae</taxon>
        <taxon>Lactuca</taxon>
    </lineage>
</organism>
<protein>
    <submittedName>
        <fullName evidence="1">Uncharacterized protein</fullName>
    </submittedName>
</protein>
<name>A0AA35ZRL0_LACSI</name>
<reference evidence="1" key="1">
    <citation type="submission" date="2023-04" db="EMBL/GenBank/DDBJ databases">
        <authorList>
            <person name="Vijverberg K."/>
            <person name="Xiong W."/>
            <person name="Schranz E."/>
        </authorList>
    </citation>
    <scope>NUCLEOTIDE SEQUENCE</scope>
</reference>
<keyword evidence="2" id="KW-1185">Reference proteome</keyword>
<dbReference type="EMBL" id="OX465084">
    <property type="protein sequence ID" value="CAI9297426.1"/>
    <property type="molecule type" value="Genomic_DNA"/>
</dbReference>
<proteinExistence type="predicted"/>
<evidence type="ECO:0000313" key="2">
    <source>
        <dbReference type="Proteomes" id="UP001177003"/>
    </source>
</evidence>
<gene>
    <name evidence="1" type="ORF">LSALG_LOCUS36244</name>
</gene>
<dbReference type="Proteomes" id="UP001177003">
    <property type="component" value="Chromosome 8"/>
</dbReference>
<dbReference type="AlphaFoldDB" id="A0AA35ZRL0"/>
<accession>A0AA35ZRL0</accession>
<evidence type="ECO:0000313" key="1">
    <source>
        <dbReference type="EMBL" id="CAI9297426.1"/>
    </source>
</evidence>
<sequence>MARSFSYFELFRFLALKSSGFGSSTPPPPSRVPILHCHVTPNPASLGLVPSVEYCWSVASPQASTSPISDVASRSLRSPSSIQLPIPVYLIVIAPPRLRVIAASATGPGNPPLHCSSVSTNLKGLDFEVADNVQRNHIRVFSTISIYDFGIWQHIILL</sequence>